<evidence type="ECO:0007829" key="3">
    <source>
        <dbReference type="PDB" id="2EKD"/>
    </source>
</evidence>
<dbReference type="EMBL" id="BA000001">
    <property type="protein sequence ID" value="BAA29322.1"/>
    <property type="molecule type" value="Genomic_DNA"/>
</dbReference>
<keyword evidence="2" id="KW-1185">Reference proteome</keyword>
<keyword evidence="3" id="KW-0002">3D-structure</keyword>
<dbReference type="PDBsum" id="2EKD"/>
<dbReference type="MINT" id="O57988"/>
<gene>
    <name evidence="1" type="ordered locus">PH0250</name>
</gene>
<dbReference type="eggNOG" id="arCOG03792">
    <property type="taxonomic scope" value="Archaea"/>
</dbReference>
<dbReference type="STRING" id="70601.gene:9377166"/>
<dbReference type="AlphaFoldDB" id="O57988"/>
<dbReference type="Gene3D" id="3.40.50.11570">
    <property type="entry name" value="Protein of unknown function DUF257"/>
    <property type="match status" value="1"/>
</dbReference>
<dbReference type="PDB" id="2EKD">
    <property type="method" value="X-ray"/>
    <property type="resolution" value="2.30 A"/>
    <property type="chains" value="A/B/C/D/E/F=1-207"/>
</dbReference>
<evidence type="ECO:0000313" key="1">
    <source>
        <dbReference type="EMBL" id="BAA29322.1"/>
    </source>
</evidence>
<dbReference type="SMR" id="O57988"/>
<dbReference type="EvolutionaryTrace" id="O57988"/>
<reference evidence="3" key="2">
    <citation type="submission" date="2007-03" db="PDB data bank">
        <title>Structural study of Project ID PH0250 from Pyrococcus horikoshii OT3.</title>
        <authorList>
            <person name="Asada Y."/>
            <person name="Kunishima N."/>
        </authorList>
    </citation>
    <scope>X-RAY CRYSTALLOGRAPHY (2.30 ANGSTROMS)</scope>
</reference>
<dbReference type="RefSeq" id="WP_010884351.1">
    <property type="nucleotide sequence ID" value="NC_000961.1"/>
</dbReference>
<dbReference type="Pfam" id="PF03192">
    <property type="entry name" value="DUF257"/>
    <property type="match status" value="1"/>
</dbReference>
<dbReference type="GeneID" id="1444138"/>
<protein>
    <recommendedName>
        <fullName evidence="4">KaiC-like domain-containing protein</fullName>
    </recommendedName>
</protein>
<dbReference type="InterPro" id="IPR005489">
    <property type="entry name" value="DUF257"/>
</dbReference>
<reference evidence="1 2" key="1">
    <citation type="journal article" date="1998" name="DNA Res.">
        <title>Complete sequence and gene organization of the genome of a hyper-thermophilic archaebacterium, Pyrococcus horikoshii OT3.</title>
        <authorList>
            <person name="Kawarabayasi Y."/>
            <person name="Sawada M."/>
            <person name="Horikawa H."/>
            <person name="Haikawa Y."/>
            <person name="Hino Y."/>
            <person name="Yamamoto S."/>
            <person name="Sekine M."/>
            <person name="Baba S."/>
            <person name="Kosugi H."/>
            <person name="Hosoyama A."/>
            <person name="Nagai Y."/>
            <person name="Sakai M."/>
            <person name="Ogura K."/>
            <person name="Otuka R."/>
            <person name="Nakazawa H."/>
            <person name="Takamiya M."/>
            <person name="Ohfuku Y."/>
            <person name="Funahashi T."/>
            <person name="Tanaka T."/>
            <person name="Kudoh Y."/>
            <person name="Yamazaki J."/>
            <person name="Kushida N."/>
            <person name="Oguchi A."/>
            <person name="Aoki K."/>
            <person name="Nakamura Y."/>
            <person name="Robb T.F."/>
            <person name="Horikoshi K."/>
            <person name="Masuchi Y."/>
            <person name="Shizuya H."/>
            <person name="Kikuchi H."/>
        </authorList>
    </citation>
    <scope>NUCLEOTIDE SEQUENCE [LARGE SCALE GENOMIC DNA]</scope>
    <source>
        <strain evidence="2">ATCC 700860 / DSM 12428 / JCM 9974 / NBRC 100139 / OT-3</strain>
    </source>
</reference>
<dbReference type="Proteomes" id="UP000000752">
    <property type="component" value="Chromosome"/>
</dbReference>
<organism evidence="1 2">
    <name type="scientific">Pyrococcus horikoshii (strain ATCC 700860 / DSM 12428 / JCM 9974 / NBRC 100139 / OT-3)</name>
    <dbReference type="NCBI Taxonomy" id="70601"/>
    <lineage>
        <taxon>Archaea</taxon>
        <taxon>Methanobacteriati</taxon>
        <taxon>Methanobacteriota</taxon>
        <taxon>Thermococci</taxon>
        <taxon>Thermococcales</taxon>
        <taxon>Thermococcaceae</taxon>
        <taxon>Pyrococcus</taxon>
    </lineage>
</organism>
<proteinExistence type="evidence at protein level"/>
<dbReference type="EnsemblBacteria" id="BAA29322">
    <property type="protein sequence ID" value="BAA29322"/>
    <property type="gene ID" value="BAA29322"/>
</dbReference>
<name>O57988_PYRHO</name>
<evidence type="ECO:0008006" key="4">
    <source>
        <dbReference type="Google" id="ProtNLM"/>
    </source>
</evidence>
<evidence type="ECO:0000313" key="2">
    <source>
        <dbReference type="Proteomes" id="UP000000752"/>
    </source>
</evidence>
<dbReference type="KEGG" id="pho:PH0250"/>
<dbReference type="PIR" id="C71249">
    <property type="entry name" value="C71249"/>
</dbReference>
<sequence length="207" mass="23589">MQMNSEKFFKLFRVGETVLVEYSGTSRAELLLYYIVNNSKLPIVVDDILDTYYEFYTRLKVAGFDVAPLENVQVIKMGGTKDIGRVIGRLNISKYVISEQEYMEIVSQLKDYPVINPVLGLHKLILLGNTFENINVVKMVSNYVGREERIAFYFVNRNVIEKHSSPILDLLEEVVTSILEITDSGIIIKKSIKDEIAGKIVSPLLNF</sequence>
<accession>O57988</accession>